<protein>
    <recommendedName>
        <fullName evidence="5">Probable 2-(5''-triphosphoribosyl)-3'-dephosphocoenzyme-A synthase</fullName>
        <shortName evidence="5">2-(5''-triphosphoribosyl)-3'-dephospho-CoA synthase</shortName>
        <ecNumber evidence="5">2.4.2.52</ecNumber>
    </recommendedName>
</protein>
<comment type="catalytic activity">
    <reaction evidence="1 5">
        <text>3'-dephospho-CoA + ATP = 2'-(5''-triphospho-alpha-D-ribosyl)-3'-dephospho-CoA + adenine</text>
        <dbReference type="Rhea" id="RHEA:15117"/>
        <dbReference type="ChEBI" id="CHEBI:16708"/>
        <dbReference type="ChEBI" id="CHEBI:30616"/>
        <dbReference type="ChEBI" id="CHEBI:57328"/>
        <dbReference type="ChEBI" id="CHEBI:61378"/>
        <dbReference type="EC" id="2.4.2.52"/>
    </reaction>
</comment>
<dbReference type="InterPro" id="IPR002736">
    <property type="entry name" value="CitG"/>
</dbReference>
<dbReference type="GO" id="GO:0046917">
    <property type="term" value="F:triphosphoribosyl-dephospho-CoA synthase activity"/>
    <property type="evidence" value="ECO:0007669"/>
    <property type="project" value="UniProtKB-UniRule"/>
</dbReference>
<dbReference type="InterPro" id="IPR017551">
    <property type="entry name" value="TriPribosyl-deP-CoA_syn_CitG"/>
</dbReference>
<comment type="similarity">
    <text evidence="5">Belongs to the CitG/MdcB family.</text>
</comment>
<sequence length="292" mass="31549">MTAVMTIGERVSEIARKALVREIDLTPKPGLVDRHDSGAHRDMDYPLFLCSIEAISPFLERFYQQGCETAFQPADRTLSALRATGLACERRMFQKTGGINTHKGSIFSLGLLCGAVGRVVAGGQELSIERICTEVAYISKDIVLNDFGCQGNTSSATAGEKIYRRYGLAGARGEAESGFVTVRTYALPAYLSALSEHGPSGRADLVALLTLISKNGDTNIISRAGLAGLDFSRKCAEKVLNIPSSIDDEVFFENVFNINKIFIDKNISPGGSADLLSVLFFLTDVEAAFSKM</sequence>
<dbReference type="GO" id="GO:0005524">
    <property type="term" value="F:ATP binding"/>
    <property type="evidence" value="ECO:0007669"/>
    <property type="project" value="UniProtKB-KW"/>
</dbReference>
<dbReference type="PATRIC" id="fig|446692.3.peg.2754"/>
<organism evidence="6 7">
    <name type="scientific">Acetobacter senegalensis</name>
    <dbReference type="NCBI Taxonomy" id="446692"/>
    <lineage>
        <taxon>Bacteria</taxon>
        <taxon>Pseudomonadati</taxon>
        <taxon>Pseudomonadota</taxon>
        <taxon>Alphaproteobacteria</taxon>
        <taxon>Acetobacterales</taxon>
        <taxon>Acetobacteraceae</taxon>
        <taxon>Acetobacter</taxon>
    </lineage>
</organism>
<evidence type="ECO:0000256" key="5">
    <source>
        <dbReference type="HAMAP-Rule" id="MF_00397"/>
    </source>
</evidence>
<gene>
    <name evidence="5 6" type="primary">citG</name>
    <name evidence="6" type="ORF">ASN_2634</name>
</gene>
<dbReference type="AlphaFoldDB" id="A0A0U5EVX1"/>
<evidence type="ECO:0000256" key="4">
    <source>
        <dbReference type="ARBA" id="ARBA00022840"/>
    </source>
</evidence>
<keyword evidence="2 5" id="KW-0808">Transferase</keyword>
<evidence type="ECO:0000313" key="7">
    <source>
        <dbReference type="Proteomes" id="UP000056109"/>
    </source>
</evidence>
<accession>A0A0U5EVX1</accession>
<dbReference type="GeneID" id="34783625"/>
<dbReference type="EMBL" id="LN606600">
    <property type="protein sequence ID" value="CEF41915.1"/>
    <property type="molecule type" value="Genomic_DNA"/>
</dbReference>
<evidence type="ECO:0000256" key="3">
    <source>
        <dbReference type="ARBA" id="ARBA00022741"/>
    </source>
</evidence>
<keyword evidence="4 5" id="KW-0067">ATP-binding</keyword>
<reference evidence="7" key="1">
    <citation type="submission" date="2014-09" db="EMBL/GenBank/DDBJ databases">
        <authorList>
            <person name="Illeghems K.G."/>
        </authorList>
    </citation>
    <scope>NUCLEOTIDE SEQUENCE [LARGE SCALE GENOMIC DNA]</scope>
    <source>
        <strain evidence="7">108B</strain>
    </source>
</reference>
<dbReference type="HAMAP" id="MF_00397">
    <property type="entry name" value="CitG"/>
    <property type="match status" value="1"/>
</dbReference>
<dbReference type="GO" id="GO:0051191">
    <property type="term" value="P:prosthetic group biosynthetic process"/>
    <property type="evidence" value="ECO:0007669"/>
    <property type="project" value="TreeGrafter"/>
</dbReference>
<dbReference type="Gene3D" id="1.10.4200.10">
    <property type="entry name" value="Triphosphoribosyl-dephospho-CoA protein"/>
    <property type="match status" value="1"/>
</dbReference>
<dbReference type="PANTHER" id="PTHR30201">
    <property type="entry name" value="TRIPHOSPHORIBOSYL-DEPHOSPHO-COA SYNTHASE"/>
    <property type="match status" value="1"/>
</dbReference>
<name>A0A0U5EVX1_9PROT</name>
<evidence type="ECO:0000256" key="2">
    <source>
        <dbReference type="ARBA" id="ARBA00022679"/>
    </source>
</evidence>
<proteinExistence type="inferred from homology"/>
<dbReference type="Proteomes" id="UP000056109">
    <property type="component" value="Chromosome I"/>
</dbReference>
<keyword evidence="7" id="KW-1185">Reference proteome</keyword>
<evidence type="ECO:0000313" key="6">
    <source>
        <dbReference type="EMBL" id="CEF41915.1"/>
    </source>
</evidence>
<dbReference type="KEGG" id="asz:ASN_2634"/>
<evidence type="ECO:0000256" key="1">
    <source>
        <dbReference type="ARBA" id="ARBA00001210"/>
    </source>
</evidence>
<keyword evidence="3 5" id="KW-0547">Nucleotide-binding</keyword>
<dbReference type="EC" id="2.4.2.52" evidence="5"/>
<dbReference type="Pfam" id="PF01874">
    <property type="entry name" value="CitG"/>
    <property type="match status" value="1"/>
</dbReference>
<dbReference type="NCBIfam" id="TIGR03125">
    <property type="entry name" value="citrate_citG"/>
    <property type="match status" value="1"/>
</dbReference>
<dbReference type="RefSeq" id="WP_025829309.1">
    <property type="nucleotide sequence ID" value="NZ_LN606600.1"/>
</dbReference>
<dbReference type="PANTHER" id="PTHR30201:SF2">
    <property type="entry name" value="2-(5''-TRIPHOSPHORIBOSYL)-3'-DEPHOSPHOCOENZYME-A SYNTHASE"/>
    <property type="match status" value="1"/>
</dbReference>